<keyword evidence="6 12" id="KW-0547">Nucleotide-binding</keyword>
<evidence type="ECO:0000313" key="15">
    <source>
        <dbReference type="EMBL" id="KAF0926556.1"/>
    </source>
</evidence>
<dbReference type="Proteomes" id="UP000479710">
    <property type="component" value="Unassembled WGS sequence"/>
</dbReference>
<dbReference type="InterPro" id="IPR011009">
    <property type="entry name" value="Kinase-like_dom_sf"/>
</dbReference>
<feature type="chain" id="PRO_5026235956" description="Protein kinase domain-containing protein" evidence="13">
    <location>
        <begin position="30"/>
        <end position="931"/>
    </location>
</feature>
<reference evidence="15 16" key="1">
    <citation type="submission" date="2019-11" db="EMBL/GenBank/DDBJ databases">
        <title>Whole genome sequence of Oryza granulata.</title>
        <authorList>
            <person name="Li W."/>
        </authorList>
    </citation>
    <scope>NUCLEOTIDE SEQUENCE [LARGE SCALE GENOMIC DNA]</scope>
    <source>
        <strain evidence="16">cv. Menghai</strain>
        <tissue evidence="15">Leaf</tissue>
    </source>
</reference>
<dbReference type="OrthoDB" id="4062651at2759"/>
<keyword evidence="5 13" id="KW-0732">Signal</keyword>
<evidence type="ECO:0000256" key="5">
    <source>
        <dbReference type="ARBA" id="ARBA00022729"/>
    </source>
</evidence>
<dbReference type="InterPro" id="IPR032872">
    <property type="entry name" value="WAK_assoc_C"/>
</dbReference>
<dbReference type="PROSITE" id="PS00107">
    <property type="entry name" value="PROTEIN_KINASE_ATP"/>
    <property type="match status" value="1"/>
</dbReference>
<keyword evidence="9" id="KW-1133">Transmembrane helix</keyword>
<dbReference type="GO" id="GO:0004674">
    <property type="term" value="F:protein serine/threonine kinase activity"/>
    <property type="evidence" value="ECO:0007669"/>
    <property type="project" value="UniProtKB-KW"/>
</dbReference>
<evidence type="ECO:0000256" key="13">
    <source>
        <dbReference type="SAM" id="SignalP"/>
    </source>
</evidence>
<feature type="binding site" evidence="12">
    <location>
        <position position="673"/>
    </location>
    <ligand>
        <name>ATP</name>
        <dbReference type="ChEBI" id="CHEBI:30616"/>
    </ligand>
</feature>
<dbReference type="PROSITE" id="PS00108">
    <property type="entry name" value="PROTEIN_KINASE_ST"/>
    <property type="match status" value="1"/>
</dbReference>
<keyword evidence="4" id="KW-0812">Transmembrane</keyword>
<comment type="subcellular location">
    <subcellularLocation>
        <location evidence="1">Membrane</location>
        <topology evidence="1">Single-pass type I membrane protein</topology>
    </subcellularLocation>
</comment>
<evidence type="ECO:0000256" key="11">
    <source>
        <dbReference type="ARBA" id="ARBA00023180"/>
    </source>
</evidence>
<evidence type="ECO:0000256" key="1">
    <source>
        <dbReference type="ARBA" id="ARBA00004479"/>
    </source>
</evidence>
<evidence type="ECO:0000256" key="10">
    <source>
        <dbReference type="ARBA" id="ARBA00023136"/>
    </source>
</evidence>
<organism evidence="15 16">
    <name type="scientific">Oryza meyeriana var. granulata</name>
    <dbReference type="NCBI Taxonomy" id="110450"/>
    <lineage>
        <taxon>Eukaryota</taxon>
        <taxon>Viridiplantae</taxon>
        <taxon>Streptophyta</taxon>
        <taxon>Embryophyta</taxon>
        <taxon>Tracheophyta</taxon>
        <taxon>Spermatophyta</taxon>
        <taxon>Magnoliopsida</taxon>
        <taxon>Liliopsida</taxon>
        <taxon>Poales</taxon>
        <taxon>Poaceae</taxon>
        <taxon>BOP clade</taxon>
        <taxon>Oryzoideae</taxon>
        <taxon>Oryzeae</taxon>
        <taxon>Oryzinae</taxon>
        <taxon>Oryza</taxon>
        <taxon>Oryza meyeriana</taxon>
    </lineage>
</organism>
<keyword evidence="8 12" id="KW-0067">ATP-binding</keyword>
<sequence length="931" mass="102129">MYGRTQLASHVSHLLILLIFWFIASDGESAPAAGGTYDFGICERSIPCGDHVDIRYPFYLSNTTEVVIDGSSSGHCGYPGLGIICEGGDHAILRLGGHNYTILDISHDNHTVTVADSDVLDGTAGGGDCSRVRHNVTVPPVLTFTAPNNDSIAFFFDCNSTADAVRQPPLYIRPIICGSFEGRQDRPSFVAAQSDVADKTEWFGLCREVVVAPVLKNWLVNKENYDRLGRDGFGAVLKRGFQMSWDPTAGMCHGCEQSGGRCSYDANTTFLGCLCSDGHVSNTDCGSQAVLSPFPVAPHHHALEQMNHPLHALPLLIILLLSAVPPSVQESDVFFRYRNCAPAPYKCGSVEFDIDYPFSANGVDRPDYCSYPGYRLLCNTDGKLMIYMNSTALQVIHIDYGNKILAVIDQTQPQETCPDHYRNTTIDESKFMYTDRDQFLTVYVNCSAKFSPLPFIYDLVSCVSGGSSYYRLHKNKDDSLESDVLGSCNSTIVVPYNSTMTGSLAAGNPSLVDVIRGGFTVRWKAGLGWCSDCQASGGRCGVNGTFPDGHTCYCPHGQAIGSCFSSGPKTSRNRAIIVATGVSVVSGVILLSLLLMCTLCGKKFHGLLSWRGGSEGTPNIESFLQKHEAQHPKRYSYSEVKTMTKSFGHKLGQGGFGTVYMGKMPNGKPIAVKLLKSCKDNGQEFMNEVASISRTSHVNIVTFLGYCIQGSKRALIYEYMPNGSLERFAFRPNSEAEDSLSWEKLFEIAVGIAHGLEYLHRGCNTRIVHFDIKPHNILLDQDFCPKISDFGLAKLCMQKESVISIDGARGTIGYIAPEVFSKQFGEASSKSDVYSYGMMILEMVGTRKNINASADVSSKYFPQWIYEHFEEYCASACEIRSDNSVLVRKMIIVGLWCIQLLPNNRPSMTIVAEMLQSCGNDLQIPPQSFLS</sequence>
<feature type="signal peptide" evidence="13">
    <location>
        <begin position="1"/>
        <end position="29"/>
    </location>
</feature>
<dbReference type="Pfam" id="PF13947">
    <property type="entry name" value="GUB_WAK_bind"/>
    <property type="match status" value="2"/>
</dbReference>
<dbReference type="Pfam" id="PF07714">
    <property type="entry name" value="PK_Tyr_Ser-Thr"/>
    <property type="match status" value="1"/>
</dbReference>
<evidence type="ECO:0000256" key="6">
    <source>
        <dbReference type="ARBA" id="ARBA00022741"/>
    </source>
</evidence>
<evidence type="ECO:0000256" key="8">
    <source>
        <dbReference type="ARBA" id="ARBA00022840"/>
    </source>
</evidence>
<dbReference type="GO" id="GO:0005524">
    <property type="term" value="F:ATP binding"/>
    <property type="evidence" value="ECO:0007669"/>
    <property type="project" value="UniProtKB-UniRule"/>
</dbReference>
<keyword evidence="3" id="KW-0808">Transferase</keyword>
<dbReference type="PROSITE" id="PS50011">
    <property type="entry name" value="PROTEIN_KINASE_DOM"/>
    <property type="match status" value="1"/>
</dbReference>
<dbReference type="InterPro" id="IPR025287">
    <property type="entry name" value="WAK_GUB"/>
</dbReference>
<evidence type="ECO:0000313" key="16">
    <source>
        <dbReference type="Proteomes" id="UP000479710"/>
    </source>
</evidence>
<dbReference type="Gene3D" id="3.30.200.20">
    <property type="entry name" value="Phosphorylase Kinase, domain 1"/>
    <property type="match status" value="1"/>
</dbReference>
<evidence type="ECO:0000259" key="14">
    <source>
        <dbReference type="PROSITE" id="PS50011"/>
    </source>
</evidence>
<dbReference type="SUPFAM" id="SSF56112">
    <property type="entry name" value="Protein kinase-like (PK-like)"/>
    <property type="match status" value="1"/>
</dbReference>
<dbReference type="Gene3D" id="1.10.510.10">
    <property type="entry name" value="Transferase(Phosphotransferase) domain 1"/>
    <property type="match status" value="1"/>
</dbReference>
<accession>A0A6G1EPJ7</accession>
<keyword evidence="7" id="KW-0418">Kinase</keyword>
<dbReference type="FunFam" id="3.30.200.20:FF:000178">
    <property type="entry name" value="serine/threonine-protein kinase PBS1-like"/>
    <property type="match status" value="1"/>
</dbReference>
<dbReference type="EMBL" id="SPHZ02000003">
    <property type="protein sequence ID" value="KAF0926556.1"/>
    <property type="molecule type" value="Genomic_DNA"/>
</dbReference>
<protein>
    <recommendedName>
        <fullName evidence="14">Protein kinase domain-containing protein</fullName>
    </recommendedName>
</protein>
<dbReference type="SMART" id="SM00220">
    <property type="entry name" value="S_TKc"/>
    <property type="match status" value="1"/>
</dbReference>
<evidence type="ECO:0000256" key="3">
    <source>
        <dbReference type="ARBA" id="ARBA00022679"/>
    </source>
</evidence>
<comment type="caution">
    <text evidence="15">The sequence shown here is derived from an EMBL/GenBank/DDBJ whole genome shotgun (WGS) entry which is preliminary data.</text>
</comment>
<dbReference type="InterPro" id="IPR008271">
    <property type="entry name" value="Ser/Thr_kinase_AS"/>
</dbReference>
<dbReference type="InterPro" id="IPR000719">
    <property type="entry name" value="Prot_kinase_dom"/>
</dbReference>
<keyword evidence="11" id="KW-0325">Glycoprotein</keyword>
<dbReference type="GO" id="GO:0016020">
    <property type="term" value="C:membrane"/>
    <property type="evidence" value="ECO:0007669"/>
    <property type="project" value="UniProtKB-SubCell"/>
</dbReference>
<keyword evidence="2" id="KW-0723">Serine/threonine-protein kinase</keyword>
<proteinExistence type="predicted"/>
<dbReference type="AlphaFoldDB" id="A0A6G1EPJ7"/>
<dbReference type="Pfam" id="PF14380">
    <property type="entry name" value="WAK_assoc"/>
    <property type="match status" value="2"/>
</dbReference>
<evidence type="ECO:0000256" key="12">
    <source>
        <dbReference type="PROSITE-ProRule" id="PRU10141"/>
    </source>
</evidence>
<dbReference type="PANTHER" id="PTHR27009">
    <property type="entry name" value="RUST RESISTANCE KINASE LR10-RELATED"/>
    <property type="match status" value="1"/>
</dbReference>
<dbReference type="GO" id="GO:0030247">
    <property type="term" value="F:polysaccharide binding"/>
    <property type="evidence" value="ECO:0007669"/>
    <property type="project" value="InterPro"/>
</dbReference>
<keyword evidence="10" id="KW-0472">Membrane</keyword>
<evidence type="ECO:0000256" key="7">
    <source>
        <dbReference type="ARBA" id="ARBA00022777"/>
    </source>
</evidence>
<evidence type="ECO:0000256" key="9">
    <source>
        <dbReference type="ARBA" id="ARBA00022989"/>
    </source>
</evidence>
<keyword evidence="16" id="KW-1185">Reference proteome</keyword>
<name>A0A6G1EPJ7_9ORYZ</name>
<feature type="domain" description="Protein kinase" evidence="14">
    <location>
        <begin position="645"/>
        <end position="930"/>
    </location>
</feature>
<dbReference type="InterPro" id="IPR045874">
    <property type="entry name" value="LRK10/LRL21-25-like"/>
</dbReference>
<dbReference type="FunFam" id="1.10.510.10:FF:000590">
    <property type="entry name" value="PR5-like receptor kinase"/>
    <property type="match status" value="1"/>
</dbReference>
<gene>
    <name evidence="15" type="ORF">E2562_026044</name>
</gene>
<dbReference type="InterPro" id="IPR017441">
    <property type="entry name" value="Protein_kinase_ATP_BS"/>
</dbReference>
<evidence type="ECO:0000256" key="4">
    <source>
        <dbReference type="ARBA" id="ARBA00022692"/>
    </source>
</evidence>
<dbReference type="InterPro" id="IPR001245">
    <property type="entry name" value="Ser-Thr/Tyr_kinase_cat_dom"/>
</dbReference>
<evidence type="ECO:0000256" key="2">
    <source>
        <dbReference type="ARBA" id="ARBA00022527"/>
    </source>
</evidence>